<dbReference type="Proteomes" id="UP001500767">
    <property type="component" value="Unassembled WGS sequence"/>
</dbReference>
<evidence type="ECO:0000256" key="2">
    <source>
        <dbReference type="ARBA" id="ARBA00022629"/>
    </source>
</evidence>
<keyword evidence="7" id="KW-0684">Rhamnose metabolism</keyword>
<evidence type="ECO:0000256" key="6">
    <source>
        <dbReference type="ARBA" id="ARBA00022840"/>
    </source>
</evidence>
<evidence type="ECO:0000259" key="10">
    <source>
        <dbReference type="Pfam" id="PF02782"/>
    </source>
</evidence>
<reference evidence="12" key="1">
    <citation type="journal article" date="2019" name="Int. J. Syst. Evol. Microbiol.">
        <title>The Global Catalogue of Microorganisms (GCM) 10K type strain sequencing project: providing services to taxonomists for standard genome sequencing and annotation.</title>
        <authorList>
            <consortium name="The Broad Institute Genomics Platform"/>
            <consortium name="The Broad Institute Genome Sequencing Center for Infectious Disease"/>
            <person name="Wu L."/>
            <person name="Ma J."/>
        </authorList>
    </citation>
    <scope>NUCLEOTIDE SEQUENCE [LARGE SCALE GENOMIC DNA]</scope>
    <source>
        <strain evidence="12">JCM 16540</strain>
    </source>
</reference>
<dbReference type="InterPro" id="IPR043129">
    <property type="entry name" value="ATPase_NBD"/>
</dbReference>
<evidence type="ECO:0000313" key="11">
    <source>
        <dbReference type="EMBL" id="GAA3558516.1"/>
    </source>
</evidence>
<keyword evidence="2" id="KW-0119">Carbohydrate metabolism</keyword>
<keyword evidence="4" id="KW-0547">Nucleotide-binding</keyword>
<dbReference type="Pfam" id="PF02782">
    <property type="entry name" value="FGGY_C"/>
    <property type="match status" value="1"/>
</dbReference>
<accession>A0ABP6WY40</accession>
<dbReference type="RefSeq" id="WP_204911765.1">
    <property type="nucleotide sequence ID" value="NZ_BAAAYR010000001.1"/>
</dbReference>
<evidence type="ECO:0000313" key="12">
    <source>
        <dbReference type="Proteomes" id="UP001500767"/>
    </source>
</evidence>
<evidence type="ECO:0000256" key="4">
    <source>
        <dbReference type="ARBA" id="ARBA00022741"/>
    </source>
</evidence>
<evidence type="ECO:0000256" key="5">
    <source>
        <dbReference type="ARBA" id="ARBA00022777"/>
    </source>
</evidence>
<evidence type="ECO:0000256" key="3">
    <source>
        <dbReference type="ARBA" id="ARBA00022679"/>
    </source>
</evidence>
<dbReference type="EMBL" id="BAAAYR010000001">
    <property type="protein sequence ID" value="GAA3558516.1"/>
    <property type="molecule type" value="Genomic_DNA"/>
</dbReference>
<keyword evidence="6" id="KW-0067">ATP-binding</keyword>
<dbReference type="Gene3D" id="3.30.420.40">
    <property type="match status" value="2"/>
</dbReference>
<keyword evidence="12" id="KW-1185">Reference proteome</keyword>
<evidence type="ECO:0000256" key="1">
    <source>
        <dbReference type="ARBA" id="ARBA00009156"/>
    </source>
</evidence>
<protein>
    <submittedName>
        <fullName evidence="11">Rhamnulokinase family protein</fullName>
    </submittedName>
</protein>
<proteinExistence type="inferred from homology"/>
<comment type="caution">
    <text evidence="11">The sequence shown here is derived from an EMBL/GenBank/DDBJ whole genome shotgun (WGS) entry which is preliminary data.</text>
</comment>
<evidence type="ECO:0000256" key="8">
    <source>
        <dbReference type="SAM" id="MobiDB-lite"/>
    </source>
</evidence>
<feature type="compositionally biased region" description="Polar residues" evidence="8">
    <location>
        <begin position="486"/>
        <end position="497"/>
    </location>
</feature>
<gene>
    <name evidence="11" type="ORF">GCM10022197_12310</name>
</gene>
<dbReference type="CDD" id="cd07771">
    <property type="entry name" value="ASKHA_NBD_FGGY_RhaB-like"/>
    <property type="match status" value="1"/>
</dbReference>
<dbReference type="Pfam" id="PF00370">
    <property type="entry name" value="FGGY_N"/>
    <property type="match status" value="1"/>
</dbReference>
<dbReference type="InterPro" id="IPR018484">
    <property type="entry name" value="FGGY_N"/>
</dbReference>
<keyword evidence="3" id="KW-0808">Transferase</keyword>
<comment type="similarity">
    <text evidence="1">Belongs to the FGGY kinase family.</text>
</comment>
<organism evidence="11 12">
    <name type="scientific">Microlunatus spumicola</name>
    <dbReference type="NCBI Taxonomy" id="81499"/>
    <lineage>
        <taxon>Bacteria</taxon>
        <taxon>Bacillati</taxon>
        <taxon>Actinomycetota</taxon>
        <taxon>Actinomycetes</taxon>
        <taxon>Propionibacteriales</taxon>
        <taxon>Propionibacteriaceae</taxon>
        <taxon>Microlunatus</taxon>
    </lineage>
</organism>
<evidence type="ECO:0000256" key="7">
    <source>
        <dbReference type="ARBA" id="ARBA00023308"/>
    </source>
</evidence>
<dbReference type="PANTHER" id="PTHR43095">
    <property type="entry name" value="SUGAR KINASE"/>
    <property type="match status" value="1"/>
</dbReference>
<feature type="domain" description="Carbohydrate kinase FGGY N-terminal" evidence="9">
    <location>
        <begin position="10"/>
        <end position="249"/>
    </location>
</feature>
<feature type="region of interest" description="Disordered" evidence="8">
    <location>
        <begin position="475"/>
        <end position="497"/>
    </location>
</feature>
<dbReference type="SUPFAM" id="SSF53067">
    <property type="entry name" value="Actin-like ATPase domain"/>
    <property type="match status" value="2"/>
</dbReference>
<dbReference type="PANTHER" id="PTHR43095:SF5">
    <property type="entry name" value="XYLULOSE KINASE"/>
    <property type="match status" value="1"/>
</dbReference>
<feature type="domain" description="Carbohydrate kinase FGGY C-terminal" evidence="10">
    <location>
        <begin position="258"/>
        <end position="449"/>
    </location>
</feature>
<dbReference type="InterPro" id="IPR050406">
    <property type="entry name" value="FGGY_Carb_Kinase"/>
</dbReference>
<evidence type="ECO:0000259" key="9">
    <source>
        <dbReference type="Pfam" id="PF00370"/>
    </source>
</evidence>
<sequence>MSGGRTVHAAIDIGASSGRVVAGVVDDGRVELHTVHRFANGAVRAKGRLRWDLSGLFAEVLVGLTRLGERFDDVTSVGVDTWAVDYGLLDADGRLLAEPTAYRDDRTSPAVLAGVHEHVPADELYAVNGLQSLPFTTLYQLAAEQQDVLWPRVRHAVLLPDLIGYWLTGALRTEVTNASTTGLLDARTRTFSADLLRRLDLPEDLFPPLVQPGERLGGLLPEVVAATGLPASVSVVAVGSHDTASAVVGVPATDPRWAYVSSGTWSLVGLELDAPVLTAGSREANFTNEGGVDGRTRFLRNVGGLWLLSESLRSWSDEGEPADLADLLEQAGRLPDDGPVIDVDDERFIAPDDMPERIRRACREAGQAVPGTRAEVVRCVLASLAAAYARTLDQAERLTGRRVEVVHVVGGGAQNALLCQLAADATGRTVLAGPVEATALGNVMVQARTAGSSTGTLEEMRARTADRLDLRRYAPVGVHGPDDVGTATQTTATKARP</sequence>
<dbReference type="InterPro" id="IPR018485">
    <property type="entry name" value="FGGY_C"/>
</dbReference>
<dbReference type="InterPro" id="IPR013449">
    <property type="entry name" value="Rhamnulokinase"/>
</dbReference>
<name>A0ABP6WY40_9ACTN</name>
<keyword evidence="2" id="KW-0859">Xylose metabolism</keyword>
<keyword evidence="5" id="KW-0418">Kinase</keyword>